<dbReference type="EMBL" id="LR796507">
    <property type="protein sequence ID" value="CAB4149068.1"/>
    <property type="molecule type" value="Genomic_DNA"/>
</dbReference>
<organism evidence="1">
    <name type="scientific">uncultured Caudovirales phage</name>
    <dbReference type="NCBI Taxonomy" id="2100421"/>
    <lineage>
        <taxon>Viruses</taxon>
        <taxon>Duplodnaviria</taxon>
        <taxon>Heunggongvirae</taxon>
        <taxon>Uroviricota</taxon>
        <taxon>Caudoviricetes</taxon>
        <taxon>Peduoviridae</taxon>
        <taxon>Maltschvirus</taxon>
        <taxon>Maltschvirus maltsch</taxon>
    </lineage>
</organism>
<accession>A0A6J5MQV5</accession>
<dbReference type="NCBIfam" id="NF041728">
    <property type="entry name" value="BPSL0761_fam"/>
    <property type="match status" value="1"/>
</dbReference>
<sequence>MTTRSEELRTIGQVREFLRELLDPKTTPKVPATIRDKARRLLRHYPLTLSIITKEADL</sequence>
<dbReference type="InterPro" id="IPR049723">
    <property type="entry name" value="BPSL0761-like"/>
</dbReference>
<name>A0A6J5MQV5_9CAUD</name>
<evidence type="ECO:0000313" key="1">
    <source>
        <dbReference type="EMBL" id="CAB4149068.1"/>
    </source>
</evidence>
<gene>
    <name evidence="1" type="ORF">UFOVP525_43</name>
</gene>
<proteinExistence type="predicted"/>
<reference evidence="1" key="1">
    <citation type="submission" date="2020-04" db="EMBL/GenBank/DDBJ databases">
        <authorList>
            <person name="Chiriac C."/>
            <person name="Salcher M."/>
            <person name="Ghai R."/>
            <person name="Kavagutti S V."/>
        </authorList>
    </citation>
    <scope>NUCLEOTIDE SEQUENCE</scope>
</reference>
<protein>
    <submittedName>
        <fullName evidence="1">Uncharacterized protein</fullName>
    </submittedName>
</protein>